<feature type="domain" description="TERF1-interacting nuclear factor 2 N-terminal" evidence="1">
    <location>
        <begin position="9"/>
        <end position="93"/>
    </location>
</feature>
<dbReference type="InterPro" id="IPR029400">
    <property type="entry name" value="TINF2_N"/>
</dbReference>
<dbReference type="GO" id="GO:0070187">
    <property type="term" value="C:shelterin complex"/>
    <property type="evidence" value="ECO:0007669"/>
    <property type="project" value="InterPro"/>
</dbReference>
<evidence type="ECO:0000313" key="2">
    <source>
        <dbReference type="EMBL" id="KAG8562852.1"/>
    </source>
</evidence>
<reference evidence="2" key="1">
    <citation type="thesis" date="2020" institute="ProQuest LLC" country="789 East Eisenhower Parkway, Ann Arbor, MI, USA">
        <title>Comparative Genomics and Chromosome Evolution.</title>
        <authorList>
            <person name="Mudd A.B."/>
        </authorList>
    </citation>
    <scope>NUCLEOTIDE SEQUENCE</scope>
    <source>
        <strain evidence="2">237g6f4</strain>
        <tissue evidence="2">Blood</tissue>
    </source>
</reference>
<dbReference type="GO" id="GO:0042162">
    <property type="term" value="F:telomeric DNA binding"/>
    <property type="evidence" value="ECO:0007669"/>
    <property type="project" value="TreeGrafter"/>
</dbReference>
<comment type="caution">
    <text evidence="2">The sequence shown here is derived from an EMBL/GenBank/DDBJ whole genome shotgun (WGS) entry which is preliminary data.</text>
</comment>
<keyword evidence="3" id="KW-1185">Reference proteome</keyword>
<dbReference type="GO" id="GO:0016233">
    <property type="term" value="P:telomere capping"/>
    <property type="evidence" value="ECO:0007669"/>
    <property type="project" value="InterPro"/>
</dbReference>
<dbReference type="EMBL" id="WNYA01000007">
    <property type="protein sequence ID" value="KAG8562852.1"/>
    <property type="molecule type" value="Genomic_DNA"/>
</dbReference>
<sequence>MIEEKQPLLDILTALNYHFPAVLPDDEAVAQRKALKVRHCKIHFRKLVLRMIRDEAFRKNYVKNTLHLEYGDKYMAVLEKLLWEFLCRLQTVLNQQVPQTRPLLLVDEDNLSSTPIHPSSGLNFSEVSGVINTKKMWNPKEKKENPRSHNVTANEKQEENLNTVQAQYKEQQNHPKNRHGYGRCEDTGQSISQDLMEETDITRTLHFTNSPTAAGNGEYEPLPPYFEIFGFDCSQSSKVNHCRSLSPPDPLQSQSLNPDCVSDPQNRLTDIQITDVALTNHSPISSGEENSPHEGQSKTLAHELMSWRYQPRVHLTKLPLNIINMYQDQVADSQESQSESIEDSGSWFWLCSEPTDNDSCDPDYLPQHSFFHHVGEQLRRIQPRRGLRLSSLQ</sequence>
<dbReference type="InterPro" id="IPR039098">
    <property type="entry name" value="TINF2"/>
</dbReference>
<accession>A0AAV7ANU3</accession>
<name>A0AAV7ANU3_ENGPU</name>
<protein>
    <recommendedName>
        <fullName evidence="1">TERF1-interacting nuclear factor 2 N-terminal domain-containing protein</fullName>
    </recommendedName>
</protein>
<evidence type="ECO:0000313" key="3">
    <source>
        <dbReference type="Proteomes" id="UP000824782"/>
    </source>
</evidence>
<dbReference type="Pfam" id="PF14973">
    <property type="entry name" value="TINF2_N"/>
    <property type="match status" value="1"/>
</dbReference>
<dbReference type="PANTHER" id="PTHR15512:SF0">
    <property type="entry name" value="TERF1-INTERACTING NUCLEAR FACTOR 2"/>
    <property type="match status" value="1"/>
</dbReference>
<organism evidence="2 3">
    <name type="scientific">Engystomops pustulosus</name>
    <name type="common">Tungara frog</name>
    <name type="synonym">Physalaemus pustulosus</name>
    <dbReference type="NCBI Taxonomy" id="76066"/>
    <lineage>
        <taxon>Eukaryota</taxon>
        <taxon>Metazoa</taxon>
        <taxon>Chordata</taxon>
        <taxon>Craniata</taxon>
        <taxon>Vertebrata</taxon>
        <taxon>Euteleostomi</taxon>
        <taxon>Amphibia</taxon>
        <taxon>Batrachia</taxon>
        <taxon>Anura</taxon>
        <taxon>Neobatrachia</taxon>
        <taxon>Hyloidea</taxon>
        <taxon>Leptodactylidae</taxon>
        <taxon>Leiuperinae</taxon>
        <taxon>Engystomops</taxon>
    </lineage>
</organism>
<dbReference type="GO" id="GO:1904356">
    <property type="term" value="P:regulation of telomere maintenance via telomere lengthening"/>
    <property type="evidence" value="ECO:0007669"/>
    <property type="project" value="TreeGrafter"/>
</dbReference>
<dbReference type="AlphaFoldDB" id="A0AAV7ANU3"/>
<gene>
    <name evidence="2" type="ORF">GDO81_015838</name>
</gene>
<dbReference type="PANTHER" id="PTHR15512">
    <property type="entry name" value="TERF1-INTERACTING NUCLEAR FACTOR 2"/>
    <property type="match status" value="1"/>
</dbReference>
<evidence type="ECO:0000259" key="1">
    <source>
        <dbReference type="Pfam" id="PF14973"/>
    </source>
</evidence>
<dbReference type="Proteomes" id="UP000824782">
    <property type="component" value="Unassembled WGS sequence"/>
</dbReference>
<proteinExistence type="predicted"/>